<accession>A0A7I9VQS4</accession>
<comment type="catalytic activity">
    <reaction evidence="5">
        <text>(6S)-5-formyl-5,6,7,8-tetrahydrofolate + ATP = (6R)-5,10-methenyltetrahydrofolate + ADP + phosphate</text>
        <dbReference type="Rhea" id="RHEA:10488"/>
        <dbReference type="ChEBI" id="CHEBI:30616"/>
        <dbReference type="ChEBI" id="CHEBI:43474"/>
        <dbReference type="ChEBI" id="CHEBI:57455"/>
        <dbReference type="ChEBI" id="CHEBI:57457"/>
        <dbReference type="ChEBI" id="CHEBI:456216"/>
        <dbReference type="EC" id="6.3.3.2"/>
    </reaction>
</comment>
<keyword evidence="5" id="KW-0460">Magnesium</keyword>
<dbReference type="NCBIfam" id="TIGR02727">
    <property type="entry name" value="MTHFS_bact"/>
    <property type="match status" value="1"/>
</dbReference>
<dbReference type="Gene3D" id="3.40.50.10420">
    <property type="entry name" value="NagB/RpiA/CoA transferase-like"/>
    <property type="match status" value="1"/>
</dbReference>
<keyword evidence="7" id="KW-1185">Reference proteome</keyword>
<feature type="binding site" evidence="4">
    <location>
        <position position="60"/>
    </location>
    <ligand>
        <name>substrate</name>
    </ligand>
</feature>
<dbReference type="EC" id="6.3.3.2" evidence="5"/>
<keyword evidence="5" id="KW-0479">Metal-binding</keyword>
<evidence type="ECO:0000256" key="5">
    <source>
        <dbReference type="RuleBase" id="RU361279"/>
    </source>
</evidence>
<feature type="binding site" evidence="4">
    <location>
        <begin position="137"/>
        <end position="145"/>
    </location>
    <ligand>
        <name>ATP</name>
        <dbReference type="ChEBI" id="CHEBI:30616"/>
    </ligand>
</feature>
<dbReference type="GO" id="GO:0035999">
    <property type="term" value="P:tetrahydrofolate interconversion"/>
    <property type="evidence" value="ECO:0007669"/>
    <property type="project" value="TreeGrafter"/>
</dbReference>
<organism evidence="6 7">
    <name type="scientific">Anaeromyxobacter diazotrophicus</name>
    <dbReference type="NCBI Taxonomy" id="2590199"/>
    <lineage>
        <taxon>Bacteria</taxon>
        <taxon>Pseudomonadati</taxon>
        <taxon>Myxococcota</taxon>
        <taxon>Myxococcia</taxon>
        <taxon>Myxococcales</taxon>
        <taxon>Cystobacterineae</taxon>
        <taxon>Anaeromyxobacteraceae</taxon>
        <taxon>Anaeromyxobacter</taxon>
    </lineage>
</organism>
<dbReference type="EMBL" id="BJTG01000009">
    <property type="protein sequence ID" value="GEJ58764.1"/>
    <property type="molecule type" value="Genomic_DNA"/>
</dbReference>
<dbReference type="GO" id="GO:0005524">
    <property type="term" value="F:ATP binding"/>
    <property type="evidence" value="ECO:0007669"/>
    <property type="project" value="UniProtKB-KW"/>
</dbReference>
<name>A0A7I9VQS4_9BACT</name>
<dbReference type="GO" id="GO:0030272">
    <property type="term" value="F:5-formyltetrahydrofolate cyclo-ligase activity"/>
    <property type="evidence" value="ECO:0007669"/>
    <property type="project" value="UniProtKB-EC"/>
</dbReference>
<evidence type="ECO:0000256" key="1">
    <source>
        <dbReference type="ARBA" id="ARBA00010638"/>
    </source>
</evidence>
<comment type="caution">
    <text evidence="6">The sequence shown here is derived from an EMBL/GenBank/DDBJ whole genome shotgun (WGS) entry which is preliminary data.</text>
</comment>
<keyword evidence="6" id="KW-0436">Ligase</keyword>
<comment type="similarity">
    <text evidence="1 5">Belongs to the 5-formyltetrahydrofolate cyclo-ligase family.</text>
</comment>
<comment type="cofactor">
    <cofactor evidence="5">
        <name>Mg(2+)</name>
        <dbReference type="ChEBI" id="CHEBI:18420"/>
    </cofactor>
</comment>
<keyword evidence="2 4" id="KW-0547">Nucleotide-binding</keyword>
<dbReference type="Pfam" id="PF01812">
    <property type="entry name" value="5-FTHF_cyc-lig"/>
    <property type="match status" value="1"/>
</dbReference>
<proteinExistence type="inferred from homology"/>
<evidence type="ECO:0000256" key="2">
    <source>
        <dbReference type="ARBA" id="ARBA00022741"/>
    </source>
</evidence>
<evidence type="ECO:0000313" key="6">
    <source>
        <dbReference type="EMBL" id="GEJ58764.1"/>
    </source>
</evidence>
<dbReference type="InterPro" id="IPR037171">
    <property type="entry name" value="NagB/RpiA_transferase-like"/>
</dbReference>
<reference evidence="7" key="1">
    <citation type="journal article" date="2020" name="Appl. Environ. Microbiol.">
        <title>Diazotrophic Anaeromyxobacter Isolates from Soils.</title>
        <authorList>
            <person name="Masuda Y."/>
            <person name="Yamanaka H."/>
            <person name="Xu Z.X."/>
            <person name="Shiratori Y."/>
            <person name="Aono T."/>
            <person name="Amachi S."/>
            <person name="Senoo K."/>
            <person name="Itoh H."/>
        </authorList>
    </citation>
    <scope>NUCLEOTIDE SEQUENCE [LARGE SCALE GENOMIC DNA]</scope>
    <source>
        <strain evidence="7">R267</strain>
    </source>
</reference>
<dbReference type="PIRSF" id="PIRSF006806">
    <property type="entry name" value="FTHF_cligase"/>
    <property type="match status" value="1"/>
</dbReference>
<dbReference type="Proteomes" id="UP000503640">
    <property type="component" value="Unassembled WGS sequence"/>
</dbReference>
<sequence>MSTTTLKPKGLLREELVAARLRLAPETRAARSARIAARVLALDAFERAGTVALYAALGAEVDPAGVAAEAAARGKRLAYPRFILGEHALRFARCEPGALVPGPHRTLEPPPGAELLDPGALDLVLVPGVGFDAAGRRLGRGRGHYDATLAALGPAAVKLGLAFEVQLVAAVPEEAHDVALDGVVTEARVLWRPR</sequence>
<dbReference type="GO" id="GO:0046872">
    <property type="term" value="F:metal ion binding"/>
    <property type="evidence" value="ECO:0007669"/>
    <property type="project" value="UniProtKB-KW"/>
</dbReference>
<evidence type="ECO:0000256" key="4">
    <source>
        <dbReference type="PIRSR" id="PIRSR006806-1"/>
    </source>
</evidence>
<evidence type="ECO:0000256" key="3">
    <source>
        <dbReference type="ARBA" id="ARBA00022840"/>
    </source>
</evidence>
<keyword evidence="3 4" id="KW-0067">ATP-binding</keyword>
<dbReference type="AlphaFoldDB" id="A0A7I9VQS4"/>
<gene>
    <name evidence="6" type="ORF">AMYX_35050</name>
</gene>
<dbReference type="InterPro" id="IPR024185">
    <property type="entry name" value="FTHF_cligase-like_sf"/>
</dbReference>
<dbReference type="RefSeq" id="WP_176067641.1">
    <property type="nucleotide sequence ID" value="NZ_BJTG01000009.1"/>
</dbReference>
<evidence type="ECO:0000313" key="7">
    <source>
        <dbReference type="Proteomes" id="UP000503640"/>
    </source>
</evidence>
<dbReference type="SUPFAM" id="SSF100950">
    <property type="entry name" value="NagB/RpiA/CoA transferase-like"/>
    <property type="match status" value="1"/>
</dbReference>
<dbReference type="PANTHER" id="PTHR23407:SF1">
    <property type="entry name" value="5-FORMYLTETRAHYDROFOLATE CYCLO-LIGASE"/>
    <property type="match status" value="1"/>
</dbReference>
<dbReference type="InterPro" id="IPR002698">
    <property type="entry name" value="FTHF_cligase"/>
</dbReference>
<protein>
    <recommendedName>
        <fullName evidence="5">5-formyltetrahydrofolate cyclo-ligase</fullName>
        <ecNumber evidence="5">6.3.3.2</ecNumber>
    </recommendedName>
</protein>
<feature type="binding site" evidence="4">
    <location>
        <begin position="9"/>
        <end position="13"/>
    </location>
    <ligand>
        <name>ATP</name>
        <dbReference type="ChEBI" id="CHEBI:30616"/>
    </ligand>
</feature>
<dbReference type="GO" id="GO:0009396">
    <property type="term" value="P:folic acid-containing compound biosynthetic process"/>
    <property type="evidence" value="ECO:0007669"/>
    <property type="project" value="TreeGrafter"/>
</dbReference>
<dbReference type="PANTHER" id="PTHR23407">
    <property type="entry name" value="ATPASE INHIBITOR/5-FORMYLTETRAHYDROFOLATE CYCLO-LIGASE"/>
    <property type="match status" value="1"/>
</dbReference>